<dbReference type="GO" id="GO:0140359">
    <property type="term" value="F:ABC-type transporter activity"/>
    <property type="evidence" value="ECO:0007669"/>
    <property type="project" value="InterPro"/>
</dbReference>
<dbReference type="InterPro" id="IPR015860">
    <property type="entry name" value="ABC_transpr_TagH-like"/>
</dbReference>
<organism evidence="6 7">
    <name type="scientific">Kribbella capetownensis</name>
    <dbReference type="NCBI Taxonomy" id="1572659"/>
    <lineage>
        <taxon>Bacteria</taxon>
        <taxon>Bacillati</taxon>
        <taxon>Actinomycetota</taxon>
        <taxon>Actinomycetes</taxon>
        <taxon>Propionibacteriales</taxon>
        <taxon>Kribbellaceae</taxon>
        <taxon>Kribbella</taxon>
    </lineage>
</organism>
<dbReference type="InterPro" id="IPR003439">
    <property type="entry name" value="ABC_transporter-like_ATP-bd"/>
</dbReference>
<dbReference type="GO" id="GO:0016887">
    <property type="term" value="F:ATP hydrolysis activity"/>
    <property type="evidence" value="ECO:0007669"/>
    <property type="project" value="InterPro"/>
</dbReference>
<dbReference type="InterPro" id="IPR017871">
    <property type="entry name" value="ABC_transporter-like_CS"/>
</dbReference>
<reference evidence="6 7" key="1">
    <citation type="submission" date="2019-02" db="EMBL/GenBank/DDBJ databases">
        <title>Kribbella capetownensis sp. nov. and Kribbella speibonae sp. nov., isolated from soil.</title>
        <authorList>
            <person name="Curtis S.M."/>
            <person name="Norton I."/>
            <person name="Everest G.J."/>
            <person name="Meyers P.R."/>
        </authorList>
    </citation>
    <scope>NUCLEOTIDE SEQUENCE [LARGE SCALE GENOMIC DNA]</scope>
    <source>
        <strain evidence="6 7">YM53</strain>
    </source>
</reference>
<dbReference type="EMBL" id="SJKD01000007">
    <property type="protein sequence ID" value="TCC45716.1"/>
    <property type="molecule type" value="Genomic_DNA"/>
</dbReference>
<dbReference type="Pfam" id="PF00005">
    <property type="entry name" value="ABC_tran"/>
    <property type="match status" value="1"/>
</dbReference>
<dbReference type="InterPro" id="IPR027417">
    <property type="entry name" value="P-loop_NTPase"/>
</dbReference>
<comment type="caution">
    <text evidence="6">The sequence shown here is derived from an EMBL/GenBank/DDBJ whole genome shotgun (WGS) entry which is preliminary data.</text>
</comment>
<proteinExistence type="inferred from homology"/>
<dbReference type="SMART" id="SM00382">
    <property type="entry name" value="AAA"/>
    <property type="match status" value="1"/>
</dbReference>
<dbReference type="Gene3D" id="3.40.50.300">
    <property type="entry name" value="P-loop containing nucleotide triphosphate hydrolases"/>
    <property type="match status" value="1"/>
</dbReference>
<keyword evidence="4 6" id="KW-0067">ATP-binding</keyword>
<dbReference type="OrthoDB" id="9778870at2"/>
<protein>
    <submittedName>
        <fullName evidence="6">ABC transporter ATP-binding protein</fullName>
    </submittedName>
</protein>
<dbReference type="Proteomes" id="UP000293342">
    <property type="component" value="Unassembled WGS sequence"/>
</dbReference>
<dbReference type="PROSITE" id="PS50893">
    <property type="entry name" value="ABC_TRANSPORTER_2"/>
    <property type="match status" value="1"/>
</dbReference>
<name>A0A4R0JLI2_9ACTN</name>
<accession>A0A4R0JLI2</accession>
<evidence type="ECO:0000256" key="1">
    <source>
        <dbReference type="ARBA" id="ARBA00005417"/>
    </source>
</evidence>
<dbReference type="RefSeq" id="WP_131516800.1">
    <property type="nucleotide sequence ID" value="NZ_SJKD01000007.1"/>
</dbReference>
<evidence type="ECO:0000313" key="7">
    <source>
        <dbReference type="Proteomes" id="UP000293342"/>
    </source>
</evidence>
<keyword evidence="2" id="KW-0813">Transport</keyword>
<evidence type="ECO:0000313" key="6">
    <source>
        <dbReference type="EMBL" id="TCC45716.1"/>
    </source>
</evidence>
<dbReference type="GO" id="GO:0005524">
    <property type="term" value="F:ATP binding"/>
    <property type="evidence" value="ECO:0007669"/>
    <property type="project" value="UniProtKB-KW"/>
</dbReference>
<dbReference type="PANTHER" id="PTHR46743:SF2">
    <property type="entry name" value="TEICHOIC ACIDS EXPORT ATP-BINDING PROTEIN TAGH"/>
    <property type="match status" value="1"/>
</dbReference>
<comment type="similarity">
    <text evidence="1">Belongs to the ABC transporter superfamily.</text>
</comment>
<dbReference type="AlphaFoldDB" id="A0A4R0JLI2"/>
<dbReference type="InterPro" id="IPR003593">
    <property type="entry name" value="AAA+_ATPase"/>
</dbReference>
<feature type="domain" description="ABC transporter" evidence="5">
    <location>
        <begin position="35"/>
        <end position="255"/>
    </location>
</feature>
<dbReference type="SUPFAM" id="SSF52540">
    <property type="entry name" value="P-loop containing nucleoside triphosphate hydrolases"/>
    <property type="match status" value="1"/>
</dbReference>
<dbReference type="PANTHER" id="PTHR46743">
    <property type="entry name" value="TEICHOIC ACIDS EXPORT ATP-BINDING PROTEIN TAGH"/>
    <property type="match status" value="1"/>
</dbReference>
<gene>
    <name evidence="6" type="ORF">E0H75_28730</name>
</gene>
<evidence type="ECO:0000256" key="3">
    <source>
        <dbReference type="ARBA" id="ARBA00022741"/>
    </source>
</evidence>
<dbReference type="InterPro" id="IPR050683">
    <property type="entry name" value="Bact_Polysacc_Export_ATP-bd"/>
</dbReference>
<evidence type="ECO:0000256" key="2">
    <source>
        <dbReference type="ARBA" id="ARBA00022448"/>
    </source>
</evidence>
<keyword evidence="3" id="KW-0547">Nucleotide-binding</keyword>
<evidence type="ECO:0000259" key="5">
    <source>
        <dbReference type="PROSITE" id="PS50893"/>
    </source>
</evidence>
<dbReference type="PROSITE" id="PS00211">
    <property type="entry name" value="ABC_TRANSPORTER_1"/>
    <property type="match status" value="1"/>
</dbReference>
<evidence type="ECO:0000256" key="4">
    <source>
        <dbReference type="ARBA" id="ARBA00022840"/>
    </source>
</evidence>
<keyword evidence="7" id="KW-1185">Reference proteome</keyword>
<dbReference type="CDD" id="cd03220">
    <property type="entry name" value="ABC_KpsT_Wzt"/>
    <property type="match status" value="1"/>
</dbReference>
<dbReference type="GO" id="GO:0016020">
    <property type="term" value="C:membrane"/>
    <property type="evidence" value="ECO:0007669"/>
    <property type="project" value="InterPro"/>
</dbReference>
<sequence length="255" mass="27097">MAVADSGAEPTVIADHLDIIYKVIAGQGGKGTAATAFRRILKRQDRPTIREVHAVKDVNFVAYKGDAIGVIGRNGSGKSTLLRAIAGLLPPASGVVYTGGQPSLLGVNAAMMNDLTGDRNVVLGCLAMGMSAAEIQQRYDEIVEFSGIGEFIDLPMSTYSSGMAARLKFAIASAKTHDILLVDEALATGDAEFRVRSERKIRDLRDQAGTVFLVSHSLDVVLDTCNRALWLDGGVLRLDGTAEEVVAAYTKFARG</sequence>